<comment type="caution">
    <text evidence="1">The sequence shown here is derived from an EMBL/GenBank/DDBJ whole genome shotgun (WGS) entry which is preliminary data.</text>
</comment>
<accession>A0ABD1VXV7</accession>
<evidence type="ECO:0000313" key="2">
    <source>
        <dbReference type="Proteomes" id="UP001604336"/>
    </source>
</evidence>
<proteinExistence type="predicted"/>
<dbReference type="Proteomes" id="UP001604336">
    <property type="component" value="Unassembled WGS sequence"/>
</dbReference>
<protein>
    <submittedName>
        <fullName evidence="1">Uncharacterized protein</fullName>
    </submittedName>
</protein>
<keyword evidence="2" id="KW-1185">Reference proteome</keyword>
<dbReference type="EMBL" id="JBFOLK010000001">
    <property type="protein sequence ID" value="KAL2542236.1"/>
    <property type="molecule type" value="Genomic_DNA"/>
</dbReference>
<gene>
    <name evidence="1" type="ORF">Adt_03214</name>
</gene>
<evidence type="ECO:0000313" key="1">
    <source>
        <dbReference type="EMBL" id="KAL2542236.1"/>
    </source>
</evidence>
<reference evidence="2" key="1">
    <citation type="submission" date="2024-07" db="EMBL/GenBank/DDBJ databases">
        <title>Two chromosome-level genome assemblies of Korean endemic species Abeliophyllum distichum and Forsythia ovata (Oleaceae).</title>
        <authorList>
            <person name="Jang H."/>
        </authorList>
    </citation>
    <scope>NUCLEOTIDE SEQUENCE [LARGE SCALE GENOMIC DNA]</scope>
</reference>
<sequence>MFINYFSSRKPSSTLVQCLHEMRRKVGEPLQSCLNCFNEKMLFCERVSDVEALSTMKGGLNMNLLFWRDVCNKNPTTFDQLVEIITEESTNKNMIFHRNRIVVAPSPMLGVGYSRGQNRPLNQ</sequence>
<name>A0ABD1VXV7_9LAMI</name>
<organism evidence="1 2">
    <name type="scientific">Abeliophyllum distichum</name>
    <dbReference type="NCBI Taxonomy" id="126358"/>
    <lineage>
        <taxon>Eukaryota</taxon>
        <taxon>Viridiplantae</taxon>
        <taxon>Streptophyta</taxon>
        <taxon>Embryophyta</taxon>
        <taxon>Tracheophyta</taxon>
        <taxon>Spermatophyta</taxon>
        <taxon>Magnoliopsida</taxon>
        <taxon>eudicotyledons</taxon>
        <taxon>Gunneridae</taxon>
        <taxon>Pentapetalae</taxon>
        <taxon>asterids</taxon>
        <taxon>lamiids</taxon>
        <taxon>Lamiales</taxon>
        <taxon>Oleaceae</taxon>
        <taxon>Forsythieae</taxon>
        <taxon>Abeliophyllum</taxon>
    </lineage>
</organism>
<dbReference type="AlphaFoldDB" id="A0ABD1VXV7"/>